<dbReference type="OrthoDB" id="6433921at2759"/>
<sequence>MFSKLSQFPNISQGVTSKLGYKKFCGQWVAEILMEINQMDTALYFLSQYHMEGEEFLNRIVIDEETWIVHVNAETKQQLMA</sequence>
<proteinExistence type="predicted"/>
<dbReference type="STRING" id="407821.A0A087TCZ2"/>
<feature type="non-terminal residue" evidence="1">
    <location>
        <position position="81"/>
    </location>
</feature>
<reference evidence="1 2" key="1">
    <citation type="submission" date="2013-11" db="EMBL/GenBank/DDBJ databases">
        <title>Genome sequencing of Stegodyphus mimosarum.</title>
        <authorList>
            <person name="Bechsgaard J."/>
        </authorList>
    </citation>
    <scope>NUCLEOTIDE SEQUENCE [LARGE SCALE GENOMIC DNA]</scope>
</reference>
<keyword evidence="2" id="KW-1185">Reference proteome</keyword>
<gene>
    <name evidence="1" type="ORF">X975_23302</name>
</gene>
<accession>A0A087TCZ2</accession>
<protein>
    <submittedName>
        <fullName evidence="1">Uncharacterized protein</fullName>
    </submittedName>
</protein>
<name>A0A087TCZ2_STEMI</name>
<evidence type="ECO:0000313" key="2">
    <source>
        <dbReference type="Proteomes" id="UP000054359"/>
    </source>
</evidence>
<dbReference type="EMBL" id="KK114644">
    <property type="protein sequence ID" value="KFM62981.1"/>
    <property type="molecule type" value="Genomic_DNA"/>
</dbReference>
<dbReference type="AlphaFoldDB" id="A0A087TCZ2"/>
<evidence type="ECO:0000313" key="1">
    <source>
        <dbReference type="EMBL" id="KFM62981.1"/>
    </source>
</evidence>
<dbReference type="Proteomes" id="UP000054359">
    <property type="component" value="Unassembled WGS sequence"/>
</dbReference>
<organism evidence="1 2">
    <name type="scientific">Stegodyphus mimosarum</name>
    <name type="common">African social velvet spider</name>
    <dbReference type="NCBI Taxonomy" id="407821"/>
    <lineage>
        <taxon>Eukaryota</taxon>
        <taxon>Metazoa</taxon>
        <taxon>Ecdysozoa</taxon>
        <taxon>Arthropoda</taxon>
        <taxon>Chelicerata</taxon>
        <taxon>Arachnida</taxon>
        <taxon>Araneae</taxon>
        <taxon>Araneomorphae</taxon>
        <taxon>Entelegynae</taxon>
        <taxon>Eresoidea</taxon>
        <taxon>Eresidae</taxon>
        <taxon>Stegodyphus</taxon>
    </lineage>
</organism>